<dbReference type="PANTHER" id="PTHR41349:SF1">
    <property type="entry name" value="PROTEIN CBG08683"/>
    <property type="match status" value="1"/>
</dbReference>
<dbReference type="PANTHER" id="PTHR41349">
    <property type="match status" value="1"/>
</dbReference>
<evidence type="ECO:0000259" key="1">
    <source>
        <dbReference type="Pfam" id="PF03372"/>
    </source>
</evidence>
<dbReference type="RefSeq" id="WP_296952762.1">
    <property type="nucleotide sequence ID" value="NZ_LT599021.1"/>
</dbReference>
<reference evidence="2" key="1">
    <citation type="submission" date="2016-04" db="EMBL/GenBank/DDBJ databases">
        <authorList>
            <person name="Evans L.H."/>
            <person name="Alamgir A."/>
            <person name="Owens N."/>
            <person name="Weber N.D."/>
            <person name="Virtaneva K."/>
            <person name="Barbian K."/>
            <person name="Babar A."/>
            <person name="Rosenke K."/>
        </authorList>
    </citation>
    <scope>NUCLEOTIDE SEQUENCE</scope>
    <source>
        <strain evidence="2">86-2</strain>
    </source>
</reference>
<evidence type="ECO:0000313" key="2">
    <source>
        <dbReference type="EMBL" id="SBW10576.1"/>
    </source>
</evidence>
<dbReference type="AlphaFoldDB" id="A0A212KFS1"/>
<dbReference type="GO" id="GO:0003824">
    <property type="term" value="F:catalytic activity"/>
    <property type="evidence" value="ECO:0007669"/>
    <property type="project" value="InterPro"/>
</dbReference>
<dbReference type="InterPro" id="IPR005135">
    <property type="entry name" value="Endo/exonuclease/phosphatase"/>
</dbReference>
<name>A0A212KFS1_9BACT</name>
<dbReference type="Gene3D" id="3.60.10.10">
    <property type="entry name" value="Endonuclease/exonuclease/phosphatase"/>
    <property type="match status" value="1"/>
</dbReference>
<feature type="domain" description="Endonuclease/exonuclease/phosphatase" evidence="1">
    <location>
        <begin position="34"/>
        <end position="295"/>
    </location>
</feature>
<dbReference type="EMBL" id="FLUL01000002">
    <property type="protein sequence ID" value="SBW10576.1"/>
    <property type="molecule type" value="Genomic_DNA"/>
</dbReference>
<dbReference type="SUPFAM" id="SSF56219">
    <property type="entry name" value="DNase I-like"/>
    <property type="match status" value="1"/>
</dbReference>
<dbReference type="Pfam" id="PF03372">
    <property type="entry name" value="Exo_endo_phos"/>
    <property type="match status" value="1"/>
</dbReference>
<protein>
    <recommendedName>
        <fullName evidence="1">Endonuclease/exonuclease/phosphatase domain-containing protein</fullName>
    </recommendedName>
</protein>
<organism evidence="2">
    <name type="scientific">uncultured Dysgonomonas sp</name>
    <dbReference type="NCBI Taxonomy" id="206096"/>
    <lineage>
        <taxon>Bacteria</taxon>
        <taxon>Pseudomonadati</taxon>
        <taxon>Bacteroidota</taxon>
        <taxon>Bacteroidia</taxon>
        <taxon>Bacteroidales</taxon>
        <taxon>Dysgonomonadaceae</taxon>
        <taxon>Dysgonomonas</taxon>
        <taxon>environmental samples</taxon>
    </lineage>
</organism>
<gene>
    <name evidence="2" type="ORF">KL86DYS2_20133</name>
</gene>
<proteinExistence type="predicted"/>
<sequence>MKFIDKTLLIILFIFIVCSHSKAQSVAPIELKVMSFNIWHGGGSSIGATGKVFVESQVDIIGIQESTHKGKNTAVHLADSLGWHSYVFEGRTIVTKYPIVDTSANNHGVKIKIDKDHFVWMFNVHLMYCPYEPYQLNGIEYCGGPILHSAAEAIASASKSRENTVDSNIADIIEVRKEGYPIFLTGDFNEPSYLDWTEKAADAGLCKTAVEWPSTKAFSEKGGMKDSYRTFYPDEVKKPGHTWTTLPETSAYKEVLDRIDFVLFSGEKMKLKNSQIVGEESPLSDIRFKNYPSDHRAVLSTFILK</sequence>
<accession>A0A212KFS1</accession>
<dbReference type="InterPro" id="IPR036691">
    <property type="entry name" value="Endo/exonu/phosph_ase_sf"/>
</dbReference>